<proteinExistence type="predicted"/>
<dbReference type="SUPFAM" id="SSF51556">
    <property type="entry name" value="Metallo-dependent hydrolases"/>
    <property type="match status" value="1"/>
</dbReference>
<dbReference type="PANTHER" id="PTHR11113:SF2">
    <property type="entry name" value="ADENINE DEAMINASE"/>
    <property type="match status" value="1"/>
</dbReference>
<dbReference type="GO" id="GO:0000034">
    <property type="term" value="F:adenine deaminase activity"/>
    <property type="evidence" value="ECO:0007669"/>
    <property type="project" value="UniProtKB-EC"/>
</dbReference>
<dbReference type="InterPro" id="IPR006680">
    <property type="entry name" value="Amidohydro-rel"/>
</dbReference>
<dbReference type="Proteomes" id="UP000254621">
    <property type="component" value="Unassembled WGS sequence"/>
</dbReference>
<dbReference type="Pfam" id="PF01979">
    <property type="entry name" value="Amidohydro_1"/>
    <property type="match status" value="1"/>
</dbReference>
<gene>
    <name evidence="3" type="primary">adeC_3</name>
    <name evidence="3" type="ORF">NCTC13645_01410</name>
</gene>
<sequence length="133" mass="15041">MLHITNAQILNVFTEEFEKTKLWIEQDQIVLRGPSTHLVADEVYDAQNQYIVPGMIDAHMHIESSLLRPAELGRLLAQHGVTSAVADPHELASVAGTDGLNYMLNDARKTSVRFSLCCLHQYLQPLLKERVQY</sequence>
<protein>
    <submittedName>
        <fullName evidence="3">Adenine deaminase</fullName>
        <ecNumber evidence="3">3.5.4.2</ecNumber>
    </submittedName>
</protein>
<name>A0A380P2R0_WEIVI</name>
<dbReference type="SUPFAM" id="SSF51338">
    <property type="entry name" value="Composite domain of metallo-dependent hydrolases"/>
    <property type="match status" value="1"/>
</dbReference>
<reference evidence="3 4" key="1">
    <citation type="submission" date="2018-06" db="EMBL/GenBank/DDBJ databases">
        <authorList>
            <consortium name="Pathogen Informatics"/>
            <person name="Doyle S."/>
        </authorList>
    </citation>
    <scope>NUCLEOTIDE SEQUENCE [LARGE SCALE GENOMIC DNA]</scope>
    <source>
        <strain evidence="3 4">NCTC13645</strain>
    </source>
</reference>
<keyword evidence="1 3" id="KW-0378">Hydrolase</keyword>
<feature type="domain" description="Amidohydrolase-related" evidence="2">
    <location>
        <begin position="50"/>
        <end position="116"/>
    </location>
</feature>
<evidence type="ECO:0000256" key="1">
    <source>
        <dbReference type="ARBA" id="ARBA00022801"/>
    </source>
</evidence>
<evidence type="ECO:0000259" key="2">
    <source>
        <dbReference type="Pfam" id="PF01979"/>
    </source>
</evidence>
<dbReference type="Gene3D" id="2.30.40.10">
    <property type="entry name" value="Urease, subunit C, domain 1"/>
    <property type="match status" value="1"/>
</dbReference>
<evidence type="ECO:0000313" key="3">
    <source>
        <dbReference type="EMBL" id="SUP59157.1"/>
    </source>
</evidence>
<evidence type="ECO:0000313" key="4">
    <source>
        <dbReference type="Proteomes" id="UP000254621"/>
    </source>
</evidence>
<dbReference type="EC" id="3.5.4.2" evidence="3"/>
<accession>A0A380P2R0</accession>
<dbReference type="Gene3D" id="3.20.20.140">
    <property type="entry name" value="Metal-dependent hydrolases"/>
    <property type="match status" value="1"/>
</dbReference>
<dbReference type="AlphaFoldDB" id="A0A380P2R0"/>
<dbReference type="InterPro" id="IPR011059">
    <property type="entry name" value="Metal-dep_hydrolase_composite"/>
</dbReference>
<organism evidence="3 4">
    <name type="scientific">Weissella viridescens</name>
    <name type="common">Lactobacillus viridescens</name>
    <dbReference type="NCBI Taxonomy" id="1629"/>
    <lineage>
        <taxon>Bacteria</taxon>
        <taxon>Bacillati</taxon>
        <taxon>Bacillota</taxon>
        <taxon>Bacilli</taxon>
        <taxon>Lactobacillales</taxon>
        <taxon>Lactobacillaceae</taxon>
        <taxon>Weissella</taxon>
    </lineage>
</organism>
<dbReference type="InterPro" id="IPR032466">
    <property type="entry name" value="Metal_Hydrolase"/>
</dbReference>
<dbReference type="EMBL" id="UHIV01000004">
    <property type="protein sequence ID" value="SUP59157.1"/>
    <property type="molecule type" value="Genomic_DNA"/>
</dbReference>
<dbReference type="PANTHER" id="PTHR11113">
    <property type="entry name" value="N-ACETYLGLUCOSAMINE-6-PHOSPHATE DEACETYLASE"/>
    <property type="match status" value="1"/>
</dbReference>